<keyword evidence="2" id="KW-0472">Membrane</keyword>
<accession>A0A7Y9Z889</accession>
<dbReference type="InterPro" id="IPR045584">
    <property type="entry name" value="Pilin-like"/>
</dbReference>
<dbReference type="InterPro" id="IPR000983">
    <property type="entry name" value="Bac_GSPG_pilin"/>
</dbReference>
<dbReference type="RefSeq" id="WP_062075416.1">
    <property type="nucleotide sequence ID" value="NZ_BBRC01000008.1"/>
</dbReference>
<keyword evidence="4" id="KW-1185">Reference proteome</keyword>
<dbReference type="GO" id="GO:0015628">
    <property type="term" value="P:protein secretion by the type II secretion system"/>
    <property type="evidence" value="ECO:0007669"/>
    <property type="project" value="InterPro"/>
</dbReference>
<dbReference type="SUPFAM" id="SSF54523">
    <property type="entry name" value="Pili subunits"/>
    <property type="match status" value="1"/>
</dbReference>
<reference evidence="3 4" key="1">
    <citation type="submission" date="2020-07" db="EMBL/GenBank/DDBJ databases">
        <title>Sequencing the genomes of 1000 actinobacteria strains.</title>
        <authorList>
            <person name="Klenk H.-P."/>
        </authorList>
    </citation>
    <scope>NUCLEOTIDE SEQUENCE [LARGE SCALE GENOMIC DNA]</scope>
    <source>
        <strain evidence="3 4">DSM 19970</strain>
    </source>
</reference>
<comment type="caution">
    <text evidence="3">The sequence shown here is derived from an EMBL/GenBank/DDBJ whole genome shotgun (WGS) entry which is preliminary data.</text>
</comment>
<protein>
    <submittedName>
        <fullName evidence="3">Type II secretory pathway pseudopilin PulG</fullName>
    </submittedName>
</protein>
<dbReference type="AlphaFoldDB" id="A0A7Y9Z889"/>
<dbReference type="GO" id="GO:0015627">
    <property type="term" value="C:type II protein secretion system complex"/>
    <property type="evidence" value="ECO:0007669"/>
    <property type="project" value="InterPro"/>
</dbReference>
<sequence length="142" mass="14909">MDSGHTRRQLLDGYPLRELLAVTLIIGLLAGIAIPLFLDQRKKGHDAAAKASLDAVATAIVDYTKANQELPTVTVTGSIVTLNDGTSVTLGSGVILGALTGTTDAWCIDDKQPHGNRAKIKGYKYSATKDATDDKVAEGQCA</sequence>
<dbReference type="EMBL" id="JACBZO010000001">
    <property type="protein sequence ID" value="NYI40040.1"/>
    <property type="molecule type" value="Genomic_DNA"/>
</dbReference>
<organism evidence="3 4">
    <name type="scientific">Demequina lutea</name>
    <dbReference type="NCBI Taxonomy" id="431489"/>
    <lineage>
        <taxon>Bacteria</taxon>
        <taxon>Bacillati</taxon>
        <taxon>Actinomycetota</taxon>
        <taxon>Actinomycetes</taxon>
        <taxon>Micrococcales</taxon>
        <taxon>Demequinaceae</taxon>
        <taxon>Demequina</taxon>
    </lineage>
</organism>
<keyword evidence="2" id="KW-0812">Transmembrane</keyword>
<evidence type="ECO:0000313" key="3">
    <source>
        <dbReference type="EMBL" id="NYI40040.1"/>
    </source>
</evidence>
<proteinExistence type="predicted"/>
<evidence type="ECO:0000313" key="4">
    <source>
        <dbReference type="Proteomes" id="UP000547973"/>
    </source>
</evidence>
<gene>
    <name evidence="3" type="ORF">BKA03_000159</name>
</gene>
<dbReference type="Proteomes" id="UP000547973">
    <property type="component" value="Unassembled WGS sequence"/>
</dbReference>
<evidence type="ECO:0000256" key="1">
    <source>
        <dbReference type="ARBA" id="ARBA00022481"/>
    </source>
</evidence>
<keyword evidence="1" id="KW-0488">Methylation</keyword>
<evidence type="ECO:0000256" key="2">
    <source>
        <dbReference type="SAM" id="Phobius"/>
    </source>
</evidence>
<keyword evidence="2" id="KW-1133">Transmembrane helix</keyword>
<dbReference type="PRINTS" id="PR00813">
    <property type="entry name" value="BCTERIALGSPG"/>
</dbReference>
<feature type="transmembrane region" description="Helical" evidence="2">
    <location>
        <begin position="20"/>
        <end position="38"/>
    </location>
</feature>
<name>A0A7Y9Z889_9MICO</name>
<dbReference type="Gene3D" id="3.30.700.10">
    <property type="entry name" value="Glycoprotein, Type 4 Pilin"/>
    <property type="match status" value="1"/>
</dbReference>